<proteinExistence type="predicted"/>
<evidence type="ECO:0000256" key="1">
    <source>
        <dbReference type="SAM" id="MobiDB-lite"/>
    </source>
</evidence>
<dbReference type="AlphaFoldDB" id="A0A540X8R9"/>
<dbReference type="Pfam" id="PF08811">
    <property type="entry name" value="DUF1800"/>
    <property type="match status" value="1"/>
</dbReference>
<keyword evidence="3" id="KW-1185">Reference proteome</keyword>
<evidence type="ECO:0000313" key="3">
    <source>
        <dbReference type="Proteomes" id="UP000315369"/>
    </source>
</evidence>
<gene>
    <name evidence="2" type="ORF">FJV41_01650</name>
</gene>
<evidence type="ECO:0000313" key="2">
    <source>
        <dbReference type="EMBL" id="TQF17701.1"/>
    </source>
</evidence>
<comment type="caution">
    <text evidence="2">The sequence shown here is derived from an EMBL/GenBank/DDBJ whole genome shotgun (WGS) entry which is preliminary data.</text>
</comment>
<dbReference type="Proteomes" id="UP000315369">
    <property type="component" value="Unassembled WGS sequence"/>
</dbReference>
<organism evidence="2 3">
    <name type="scientific">Myxococcus llanfairpwllgwyngyllgogerychwyrndrobwllllantysiliogogogochensis</name>
    <dbReference type="NCBI Taxonomy" id="2590453"/>
    <lineage>
        <taxon>Bacteria</taxon>
        <taxon>Pseudomonadati</taxon>
        <taxon>Myxococcota</taxon>
        <taxon>Myxococcia</taxon>
        <taxon>Myxococcales</taxon>
        <taxon>Cystobacterineae</taxon>
        <taxon>Myxococcaceae</taxon>
        <taxon>Myxococcus</taxon>
    </lineage>
</organism>
<reference evidence="2 3" key="1">
    <citation type="submission" date="2019-06" db="EMBL/GenBank/DDBJ databases">
        <authorList>
            <person name="Livingstone P."/>
            <person name="Whitworth D."/>
        </authorList>
    </citation>
    <scope>NUCLEOTIDE SEQUENCE [LARGE SCALE GENOMIC DNA]</scope>
    <source>
        <strain evidence="2 3">AM401</strain>
    </source>
</reference>
<dbReference type="EMBL" id="VIFM01000004">
    <property type="protein sequence ID" value="TQF17701.1"/>
    <property type="molecule type" value="Genomic_DNA"/>
</dbReference>
<protein>
    <submittedName>
        <fullName evidence="2">DUF1800 domain-containing protein</fullName>
    </submittedName>
</protein>
<name>A0A540X8R9_9BACT</name>
<sequence>MIRRLTLTLAVCVAACAPDEGPPTSHTPPLDAPGQQEQHAEPLETPTEPNTLRFLEQATFGPRQAFGAPTPPIDTVEHVMTVGIRQAITDQFAAPRSTFDGLATKDLGSQFFFHAVHGQDQLRLRIAFALSQILVVSQNGIPNVMSTPEPEPRVAMASYLNLLSQRAFGNFRQLLEDVTLHPAMGTYLDMANNRAFKPNGQPIEPNENYAREMLQLFTLGLHKLNENGTPVLDNLGRTTPSYTEAQVQAFAHALSGWTYAGPTCPTIGRTNPPTYAAPMMDCAVNHNSTSKELLRGMWTTANGTPRQHLKEALDNVFDDPNLPPFICKQLIQHLVTSNPSPEYVQDVVNIFKNNGSDVRGDLRAVIRRILQHDEARGPVPPAAQLATFGHLRSPALHVTTLVRGLKGTLDTTGTLDPGAKLSSWSQSMGQYVPQPPSVFSYYPPNAPAPGGGGLLGPEFAILDTATVTARANVTHDLLFAAATANAGVLIDLDILPVNSSDTVQWLNRYFLHGTMSPELRDIVLNAISHPDAGDTLRRKKLAVYLTSLAPEFQIQR</sequence>
<dbReference type="RefSeq" id="WP_141640605.1">
    <property type="nucleotide sequence ID" value="NZ_VIFM01000004.1"/>
</dbReference>
<accession>A0A540X8R9</accession>
<feature type="region of interest" description="Disordered" evidence="1">
    <location>
        <begin position="18"/>
        <end position="46"/>
    </location>
</feature>
<dbReference type="OrthoDB" id="9772295at2"/>
<dbReference type="InterPro" id="IPR014917">
    <property type="entry name" value="DUF1800"/>
</dbReference>